<dbReference type="AlphaFoldDB" id="A0A9D4AYR5"/>
<dbReference type="EMBL" id="JAHDVG010000468">
    <property type="protein sequence ID" value="KAH1181512.1"/>
    <property type="molecule type" value="Genomic_DNA"/>
</dbReference>
<evidence type="ECO:0000313" key="1">
    <source>
        <dbReference type="EMBL" id="KAH1181512.1"/>
    </source>
</evidence>
<dbReference type="Proteomes" id="UP000827986">
    <property type="component" value="Unassembled WGS sequence"/>
</dbReference>
<gene>
    <name evidence="1" type="ORF">KIL84_005238</name>
</gene>
<keyword evidence="2" id="KW-1185">Reference proteome</keyword>
<comment type="caution">
    <text evidence="1">The sequence shown here is derived from an EMBL/GenBank/DDBJ whole genome shotgun (WGS) entry which is preliminary data.</text>
</comment>
<sequence>MTNKIPAALRHCQTPSWGAEFISERVTSGLRGPGRVTAFEGKAVFSCPSLPHSQTYLTLQLWGCRCMRSLRAHAYAPPTRQVSGAGQLASGCCTGWTENNQA</sequence>
<name>A0A9D4AYR5_9SAUR</name>
<reference evidence="1" key="1">
    <citation type="submission" date="2021-09" db="EMBL/GenBank/DDBJ databases">
        <title>The genome of Mauremys mutica provides insights into the evolution of semi-aquatic lifestyle.</title>
        <authorList>
            <person name="Gong S."/>
            <person name="Gao Y."/>
        </authorList>
    </citation>
    <scope>NUCLEOTIDE SEQUENCE</scope>
    <source>
        <strain evidence="1">MM-2020</strain>
        <tissue evidence="1">Muscle</tissue>
    </source>
</reference>
<proteinExistence type="predicted"/>
<protein>
    <submittedName>
        <fullName evidence="1">Uncharacterized protein</fullName>
    </submittedName>
</protein>
<evidence type="ECO:0000313" key="2">
    <source>
        <dbReference type="Proteomes" id="UP000827986"/>
    </source>
</evidence>
<organism evidence="1 2">
    <name type="scientific">Mauremys mutica</name>
    <name type="common">yellowpond turtle</name>
    <dbReference type="NCBI Taxonomy" id="74926"/>
    <lineage>
        <taxon>Eukaryota</taxon>
        <taxon>Metazoa</taxon>
        <taxon>Chordata</taxon>
        <taxon>Craniata</taxon>
        <taxon>Vertebrata</taxon>
        <taxon>Euteleostomi</taxon>
        <taxon>Archelosauria</taxon>
        <taxon>Testudinata</taxon>
        <taxon>Testudines</taxon>
        <taxon>Cryptodira</taxon>
        <taxon>Durocryptodira</taxon>
        <taxon>Testudinoidea</taxon>
        <taxon>Geoemydidae</taxon>
        <taxon>Geoemydinae</taxon>
        <taxon>Mauremys</taxon>
    </lineage>
</organism>
<accession>A0A9D4AYR5</accession>